<organism evidence="1">
    <name type="scientific">gut metagenome</name>
    <dbReference type="NCBI Taxonomy" id="749906"/>
    <lineage>
        <taxon>unclassified sequences</taxon>
        <taxon>metagenomes</taxon>
        <taxon>organismal metagenomes</taxon>
    </lineage>
</organism>
<name>J9GH41_9ZZZZ</name>
<accession>J9GH41</accession>
<reference evidence="1" key="1">
    <citation type="journal article" date="2012" name="PLoS ONE">
        <title>Gene sets for utilization of primary and secondary nutrition supplies in the distal gut of endangered iberian lynx.</title>
        <authorList>
            <person name="Alcaide M."/>
            <person name="Messina E."/>
            <person name="Richter M."/>
            <person name="Bargiela R."/>
            <person name="Peplies J."/>
            <person name="Huws S.A."/>
            <person name="Newbold C.J."/>
            <person name="Golyshin P.N."/>
            <person name="Simon M.A."/>
            <person name="Lopez G."/>
            <person name="Yakimov M.M."/>
            <person name="Ferrer M."/>
        </authorList>
    </citation>
    <scope>NUCLEOTIDE SEQUENCE</scope>
</reference>
<comment type="caution">
    <text evidence="1">The sequence shown here is derived from an EMBL/GenBank/DDBJ whole genome shotgun (WGS) entry which is preliminary data.</text>
</comment>
<gene>
    <name evidence="1" type="ORF">EVA_13179</name>
</gene>
<proteinExistence type="predicted"/>
<dbReference type="EMBL" id="AMCI01004137">
    <property type="protein sequence ID" value="EJW98719.1"/>
    <property type="molecule type" value="Genomic_DNA"/>
</dbReference>
<dbReference type="AlphaFoldDB" id="J9GH41"/>
<feature type="non-terminal residue" evidence="1">
    <location>
        <position position="59"/>
    </location>
</feature>
<protein>
    <submittedName>
        <fullName evidence="1">Uncharacterized protein</fullName>
    </submittedName>
</protein>
<evidence type="ECO:0000313" key="1">
    <source>
        <dbReference type="EMBL" id="EJW98719.1"/>
    </source>
</evidence>
<sequence length="59" mass="6892">MDFQTKHIEYAGTSHLNASNNKPYIYQATRKIAYTAFIETDEVLYNDWGIPMPEYDTIT</sequence>